<dbReference type="Pfam" id="PF13673">
    <property type="entry name" value="Acetyltransf_10"/>
    <property type="match status" value="1"/>
</dbReference>
<sequence length="162" mass="18105">MPESSVICKSFDELTTRELYEITKLRTDVFFVEQKVDETELDYRDLEPTTRHYWIAAEDGSVLAYLRTLWNDEPEHGAAHVIVGRVVTRADARGRGLASRVLAASIADNPGQDMLLHAQEYAQELYAKAGFEPFGEVYLEAGIRHIGMYRSAVGVAAENAAL</sequence>
<reference evidence="2" key="2">
    <citation type="submission" date="2023-12" db="EMBL/GenBank/DDBJ databases">
        <authorList>
            <person name="Sun Q."/>
            <person name="Inoue M."/>
        </authorList>
    </citation>
    <scope>NUCLEOTIDE SEQUENCE</scope>
    <source>
        <strain evidence="2">JCM 17590</strain>
    </source>
</reference>
<keyword evidence="3" id="KW-1185">Reference proteome</keyword>
<accession>A0ABP7ZJ37</accession>
<feature type="domain" description="N-acetyltransferase" evidence="1">
    <location>
        <begin position="9"/>
        <end position="153"/>
    </location>
</feature>
<dbReference type="InterPro" id="IPR016181">
    <property type="entry name" value="Acyl_CoA_acyltransferase"/>
</dbReference>
<dbReference type="EMBL" id="BAABBV010000001">
    <property type="protein sequence ID" value="GAA4159616.1"/>
    <property type="molecule type" value="Genomic_DNA"/>
</dbReference>
<protein>
    <submittedName>
        <fullName evidence="2">GNAT family N-acetyltransferase</fullName>
    </submittedName>
</protein>
<evidence type="ECO:0000313" key="2">
    <source>
        <dbReference type="EMBL" id="GAA4159616.1"/>
    </source>
</evidence>
<dbReference type="RefSeq" id="WP_344791066.1">
    <property type="nucleotide sequence ID" value="NZ_BAABBV010000001.1"/>
</dbReference>
<reference evidence="2" key="1">
    <citation type="journal article" date="2014" name="Int. J. Syst. Evol. Microbiol.">
        <title>Complete genome of a new Firmicutes species belonging to the dominant human colonic microbiota ('Ruminococcus bicirculans') reveals two chromosomes and a selective capacity to utilize plant glucans.</title>
        <authorList>
            <consortium name="NISC Comparative Sequencing Program"/>
            <person name="Wegmann U."/>
            <person name="Louis P."/>
            <person name="Goesmann A."/>
            <person name="Henrissat B."/>
            <person name="Duncan S.H."/>
            <person name="Flint H.J."/>
        </authorList>
    </citation>
    <scope>NUCLEOTIDE SEQUENCE</scope>
    <source>
        <strain evidence="2">JCM 17590</strain>
    </source>
</reference>
<proteinExistence type="predicted"/>
<gene>
    <name evidence="2" type="ORF">GCM10022286_14320</name>
</gene>
<dbReference type="SUPFAM" id="SSF55729">
    <property type="entry name" value="Acyl-CoA N-acyltransferases (Nat)"/>
    <property type="match status" value="1"/>
</dbReference>
<dbReference type="CDD" id="cd04301">
    <property type="entry name" value="NAT_SF"/>
    <property type="match status" value="1"/>
</dbReference>
<organism evidence="2 3">
    <name type="scientific">Gryllotalpicola daejeonensis</name>
    <dbReference type="NCBI Taxonomy" id="993087"/>
    <lineage>
        <taxon>Bacteria</taxon>
        <taxon>Bacillati</taxon>
        <taxon>Actinomycetota</taxon>
        <taxon>Actinomycetes</taxon>
        <taxon>Micrococcales</taxon>
        <taxon>Microbacteriaceae</taxon>
        <taxon>Gryllotalpicola</taxon>
    </lineage>
</organism>
<comment type="caution">
    <text evidence="2">The sequence shown here is derived from an EMBL/GenBank/DDBJ whole genome shotgun (WGS) entry which is preliminary data.</text>
</comment>
<dbReference type="Proteomes" id="UP001415169">
    <property type="component" value="Unassembled WGS sequence"/>
</dbReference>
<name>A0ABP7ZJ37_9MICO</name>
<dbReference type="InterPro" id="IPR000182">
    <property type="entry name" value="GNAT_dom"/>
</dbReference>
<dbReference type="Gene3D" id="3.40.630.30">
    <property type="match status" value="1"/>
</dbReference>
<evidence type="ECO:0000313" key="3">
    <source>
        <dbReference type="Proteomes" id="UP001415169"/>
    </source>
</evidence>
<evidence type="ECO:0000259" key="1">
    <source>
        <dbReference type="PROSITE" id="PS51186"/>
    </source>
</evidence>
<dbReference type="PROSITE" id="PS51186">
    <property type="entry name" value="GNAT"/>
    <property type="match status" value="1"/>
</dbReference>